<sequence length="132" mass="14850">MIGSSVFLGVALRQYRGPILGWSCPIYHWTGIPCPTCGMTRSVLAIVRGDWFQSTTFHLFGPLLLIGCGLALGHLVLELCTGKHLSGWHLRWLSNLKIHGLGLTLYLTYYLLRLLYWSREGEFFVPITALLS</sequence>
<dbReference type="HOGENOM" id="CLU_142309_0_0_3"/>
<evidence type="ECO:0000256" key="1">
    <source>
        <dbReference type="SAM" id="Phobius"/>
    </source>
</evidence>
<reference evidence="2" key="1">
    <citation type="submission" date="2009-01" db="EMBL/GenBank/DDBJ databases">
        <title>Complete sequence of chromosome Cyanothece sp. PCC 7425.</title>
        <authorList>
            <consortium name="US DOE Joint Genome Institute"/>
            <person name="Lucas S."/>
            <person name="Copeland A."/>
            <person name="Lapidus A."/>
            <person name="Glavina del Rio T."/>
            <person name="Dalin E."/>
            <person name="Tice H."/>
            <person name="Bruce D."/>
            <person name="Goodwin L."/>
            <person name="Pitluck S."/>
            <person name="Sims D."/>
            <person name="Meineke L."/>
            <person name="Brettin T."/>
            <person name="Detter J.C."/>
            <person name="Han C."/>
            <person name="Larimer F."/>
            <person name="Land M."/>
            <person name="Hauser L."/>
            <person name="Kyrpides N."/>
            <person name="Ovchinnikova G."/>
            <person name="Liberton M."/>
            <person name="Stoeckel J."/>
            <person name="Banerjee A."/>
            <person name="Singh A."/>
            <person name="Page L."/>
            <person name="Sato H."/>
            <person name="Zhao L."/>
            <person name="Sherman L."/>
            <person name="Pakrasi H."/>
            <person name="Richardson P."/>
        </authorList>
    </citation>
    <scope>NUCLEOTIDE SEQUENCE</scope>
    <source>
        <strain evidence="2">PCC 7425</strain>
    </source>
</reference>
<keyword evidence="1" id="KW-0472">Membrane</keyword>
<feature type="transmembrane region" description="Helical" evidence="1">
    <location>
        <begin position="57"/>
        <end position="77"/>
    </location>
</feature>
<protein>
    <recommendedName>
        <fullName evidence="3">DUF2752 domain-containing protein</fullName>
    </recommendedName>
</protein>
<accession>B8HPL4</accession>
<dbReference type="AlphaFoldDB" id="B8HPL4"/>
<feature type="transmembrane region" description="Helical" evidence="1">
    <location>
        <begin position="98"/>
        <end position="116"/>
    </location>
</feature>
<keyword evidence="1" id="KW-1133">Transmembrane helix</keyword>
<dbReference type="KEGG" id="cyn:Cyan7425_1505"/>
<dbReference type="InterPro" id="IPR021215">
    <property type="entry name" value="DUF2752"/>
</dbReference>
<gene>
    <name evidence="2" type="ordered locus">Cyan7425_1505</name>
</gene>
<evidence type="ECO:0000313" key="2">
    <source>
        <dbReference type="EMBL" id="ACL43875.1"/>
    </source>
</evidence>
<dbReference type="STRING" id="395961.Cyan7425_1505"/>
<evidence type="ECO:0008006" key="3">
    <source>
        <dbReference type="Google" id="ProtNLM"/>
    </source>
</evidence>
<name>B8HPL4_CYAP4</name>
<dbReference type="Pfam" id="PF10825">
    <property type="entry name" value="DUF2752"/>
    <property type="match status" value="1"/>
</dbReference>
<proteinExistence type="predicted"/>
<dbReference type="EMBL" id="CP001344">
    <property type="protein sequence ID" value="ACL43875.1"/>
    <property type="molecule type" value="Genomic_DNA"/>
</dbReference>
<keyword evidence="1" id="KW-0812">Transmembrane</keyword>
<dbReference type="eggNOG" id="ENOG5033A4V">
    <property type="taxonomic scope" value="Bacteria"/>
</dbReference>
<organism evidence="2">
    <name type="scientific">Cyanothece sp. (strain PCC 7425 / ATCC 29141)</name>
    <dbReference type="NCBI Taxonomy" id="395961"/>
    <lineage>
        <taxon>Bacteria</taxon>
        <taxon>Bacillati</taxon>
        <taxon>Cyanobacteriota</taxon>
        <taxon>Cyanophyceae</taxon>
        <taxon>Gomontiellales</taxon>
        <taxon>Cyanothecaceae</taxon>
        <taxon>Cyanothece</taxon>
    </lineage>
</organism>